<feature type="transmembrane region" description="Helical" evidence="8">
    <location>
        <begin position="404"/>
        <end position="421"/>
    </location>
</feature>
<keyword evidence="6 8" id="KW-0472">Membrane</keyword>
<feature type="domain" description="Major facilitator superfamily (MFS) profile" evidence="9">
    <location>
        <begin position="19"/>
        <end position="464"/>
    </location>
</feature>
<dbReference type="OrthoDB" id="6612291at2759"/>
<feature type="transmembrane region" description="Helical" evidence="8">
    <location>
        <begin position="101"/>
        <end position="119"/>
    </location>
</feature>
<dbReference type="HOGENOM" id="CLU_001265_30_3_1"/>
<accession>A0A0D2CFD2</accession>
<proteinExistence type="inferred from homology"/>
<organism evidence="10 11">
    <name type="scientific">Cladophialophora immunda</name>
    <dbReference type="NCBI Taxonomy" id="569365"/>
    <lineage>
        <taxon>Eukaryota</taxon>
        <taxon>Fungi</taxon>
        <taxon>Dikarya</taxon>
        <taxon>Ascomycota</taxon>
        <taxon>Pezizomycotina</taxon>
        <taxon>Eurotiomycetes</taxon>
        <taxon>Chaetothyriomycetidae</taxon>
        <taxon>Chaetothyriales</taxon>
        <taxon>Herpotrichiellaceae</taxon>
        <taxon>Cladophialophora</taxon>
    </lineage>
</organism>
<feature type="transmembrane region" description="Helical" evidence="8">
    <location>
        <begin position="344"/>
        <end position="361"/>
    </location>
</feature>
<dbReference type="Proteomes" id="UP000054466">
    <property type="component" value="Unassembled WGS sequence"/>
</dbReference>
<dbReference type="GeneID" id="27343981"/>
<keyword evidence="5 8" id="KW-1133">Transmembrane helix</keyword>
<dbReference type="SUPFAM" id="SSF103473">
    <property type="entry name" value="MFS general substrate transporter"/>
    <property type="match status" value="1"/>
</dbReference>
<keyword evidence="3 7" id="KW-0813">Transport</keyword>
<evidence type="ECO:0000256" key="2">
    <source>
        <dbReference type="ARBA" id="ARBA00010992"/>
    </source>
</evidence>
<dbReference type="EMBL" id="KN847042">
    <property type="protein sequence ID" value="KIW28935.1"/>
    <property type="molecule type" value="Genomic_DNA"/>
</dbReference>
<feature type="transmembrane region" description="Helical" evidence="8">
    <location>
        <begin position="125"/>
        <end position="145"/>
    </location>
</feature>
<dbReference type="GO" id="GO:0016020">
    <property type="term" value="C:membrane"/>
    <property type="evidence" value="ECO:0007669"/>
    <property type="project" value="UniProtKB-SubCell"/>
</dbReference>
<evidence type="ECO:0000313" key="10">
    <source>
        <dbReference type="EMBL" id="KIW28935.1"/>
    </source>
</evidence>
<feature type="transmembrane region" description="Helical" evidence="8">
    <location>
        <begin position="319"/>
        <end position="337"/>
    </location>
</feature>
<feature type="transmembrane region" description="Helical" evidence="8">
    <location>
        <begin position="12"/>
        <end position="30"/>
    </location>
</feature>
<reference evidence="10 11" key="1">
    <citation type="submission" date="2015-01" db="EMBL/GenBank/DDBJ databases">
        <title>The Genome Sequence of Cladophialophora immunda CBS83496.</title>
        <authorList>
            <consortium name="The Broad Institute Genomics Platform"/>
            <person name="Cuomo C."/>
            <person name="de Hoog S."/>
            <person name="Gorbushina A."/>
            <person name="Stielow B."/>
            <person name="Teixiera M."/>
            <person name="Abouelleil A."/>
            <person name="Chapman S.B."/>
            <person name="Priest M."/>
            <person name="Young S.K."/>
            <person name="Wortman J."/>
            <person name="Nusbaum C."/>
            <person name="Birren B."/>
        </authorList>
    </citation>
    <scope>NUCLEOTIDE SEQUENCE [LARGE SCALE GENOMIC DNA]</scope>
    <source>
        <strain evidence="10 11">CBS 83496</strain>
    </source>
</reference>
<dbReference type="AlphaFoldDB" id="A0A0D2CFD2"/>
<dbReference type="Pfam" id="PF00083">
    <property type="entry name" value="Sugar_tr"/>
    <property type="match status" value="1"/>
</dbReference>
<evidence type="ECO:0000313" key="11">
    <source>
        <dbReference type="Proteomes" id="UP000054466"/>
    </source>
</evidence>
<keyword evidence="4 8" id="KW-0812">Transmembrane</keyword>
<dbReference type="InterPro" id="IPR005828">
    <property type="entry name" value="MFS_sugar_transport-like"/>
</dbReference>
<dbReference type="InterPro" id="IPR003663">
    <property type="entry name" value="Sugar/inositol_transpt"/>
</dbReference>
<evidence type="ECO:0000259" key="9">
    <source>
        <dbReference type="PROSITE" id="PS50850"/>
    </source>
</evidence>
<feature type="transmembrane region" description="Helical" evidence="8">
    <location>
        <begin position="373"/>
        <end position="397"/>
    </location>
</feature>
<name>A0A0D2CFD2_9EURO</name>
<evidence type="ECO:0000256" key="8">
    <source>
        <dbReference type="SAM" id="Phobius"/>
    </source>
</evidence>
<dbReference type="RefSeq" id="XP_016249151.1">
    <property type="nucleotide sequence ID" value="XM_016391632.1"/>
</dbReference>
<keyword evidence="11" id="KW-1185">Reference proteome</keyword>
<feature type="transmembrane region" description="Helical" evidence="8">
    <location>
        <begin position="71"/>
        <end position="89"/>
    </location>
</feature>
<comment type="similarity">
    <text evidence="2 7">Belongs to the major facilitator superfamily. Sugar transporter (TC 2.A.1.1) family.</text>
</comment>
<sequence length="526" mass="57598">MAKHDFFSLRGRKLQIAMLGLVVFPAYGFLGYNNVVMGGLVSNPSFIKQFPSTDTVHTTGAAKAQNARIEGTVVALYLVGAMFGALSCWKIGDRLGRLRTTMIGATSAIIGWIFESSSFSLGQLIVGRLVVGLGTGMISATVPIWQSECSPASHRGVIVVLEGTFSAVAIALCQWLELGFFFAETSATWRFPLAFPITFAMVILICAPMMPESPRWLVKHGRLDEARHIVSVLEDTNEESEIVTAAIEKMQYSLRLMSSAKFKDLLSNGDNRLLNRTLVAMFSTFSQQMSGIAVVGFYTVPILEDYMGLSQVKSRIVSASIYSLQLVCSIVTCFTVERIGRRKLMMIGIGGMGVMAGVLAGTTSRPENRACAIASTVAIFLFVASFGLGTFGVNYLYGAEVSPLAYRVPIYAVTATTLWSFNFLSTEVSPIAFATLESRYFIVYCALDLCVFLPIIYFFLPETRGMLLEDMDIVFRNSKNALEVVKIARDMSRQPCSLDIEQHDTTVKNASTTIEELSITHNSNTS</sequence>
<dbReference type="NCBIfam" id="TIGR00879">
    <property type="entry name" value="SP"/>
    <property type="match status" value="1"/>
</dbReference>
<evidence type="ECO:0000256" key="1">
    <source>
        <dbReference type="ARBA" id="ARBA00004141"/>
    </source>
</evidence>
<dbReference type="InterPro" id="IPR020846">
    <property type="entry name" value="MFS_dom"/>
</dbReference>
<feature type="transmembrane region" description="Helical" evidence="8">
    <location>
        <begin position="189"/>
        <end position="210"/>
    </location>
</feature>
<dbReference type="GO" id="GO:0005351">
    <property type="term" value="F:carbohydrate:proton symporter activity"/>
    <property type="evidence" value="ECO:0007669"/>
    <property type="project" value="TreeGrafter"/>
</dbReference>
<protein>
    <recommendedName>
        <fullName evidence="9">Major facilitator superfamily (MFS) profile domain-containing protein</fullName>
    </recommendedName>
</protein>
<dbReference type="Gene3D" id="1.20.1250.20">
    <property type="entry name" value="MFS general substrate transporter like domains"/>
    <property type="match status" value="1"/>
</dbReference>
<dbReference type="PANTHER" id="PTHR48022:SF68">
    <property type="entry name" value="MAJOR FACILITATOR SUPERFAMILY (MFS) PROFILE DOMAIN-CONTAINING PROTEIN-RELATED"/>
    <property type="match status" value="1"/>
</dbReference>
<dbReference type="InterPro" id="IPR036259">
    <property type="entry name" value="MFS_trans_sf"/>
</dbReference>
<dbReference type="PROSITE" id="PS50850">
    <property type="entry name" value="MFS"/>
    <property type="match status" value="1"/>
</dbReference>
<dbReference type="PANTHER" id="PTHR48022">
    <property type="entry name" value="PLASTIDIC GLUCOSE TRANSPORTER 4"/>
    <property type="match status" value="1"/>
</dbReference>
<dbReference type="PRINTS" id="PR00171">
    <property type="entry name" value="SUGRTRNSPORT"/>
</dbReference>
<evidence type="ECO:0000256" key="5">
    <source>
        <dbReference type="ARBA" id="ARBA00022989"/>
    </source>
</evidence>
<dbReference type="InterPro" id="IPR050360">
    <property type="entry name" value="MFS_Sugar_Transporters"/>
</dbReference>
<evidence type="ECO:0000256" key="3">
    <source>
        <dbReference type="ARBA" id="ARBA00022448"/>
    </source>
</evidence>
<evidence type="ECO:0000256" key="6">
    <source>
        <dbReference type="ARBA" id="ARBA00023136"/>
    </source>
</evidence>
<feature type="transmembrane region" description="Helical" evidence="8">
    <location>
        <begin position="278"/>
        <end position="299"/>
    </location>
</feature>
<comment type="subcellular location">
    <subcellularLocation>
        <location evidence="1">Membrane</location>
        <topology evidence="1">Multi-pass membrane protein</topology>
    </subcellularLocation>
</comment>
<feature type="transmembrane region" description="Helical" evidence="8">
    <location>
        <begin position="157"/>
        <end position="183"/>
    </location>
</feature>
<evidence type="ECO:0000256" key="7">
    <source>
        <dbReference type="RuleBase" id="RU003346"/>
    </source>
</evidence>
<evidence type="ECO:0000256" key="4">
    <source>
        <dbReference type="ARBA" id="ARBA00022692"/>
    </source>
</evidence>
<dbReference type="VEuPathDB" id="FungiDB:PV07_04787"/>
<feature type="transmembrane region" description="Helical" evidence="8">
    <location>
        <begin position="441"/>
        <end position="460"/>
    </location>
</feature>
<gene>
    <name evidence="10" type="ORF">PV07_04787</name>
</gene>